<gene>
    <name evidence="1" type="primary">12</name>
    <name evidence="1" type="ORF">PBI_FLOOF_12</name>
</gene>
<protein>
    <submittedName>
        <fullName evidence="1">Major tail protein</fullName>
    </submittedName>
</protein>
<dbReference type="Proteomes" id="UP000251585">
    <property type="component" value="Segment"/>
</dbReference>
<dbReference type="InterPro" id="IPR058154">
    <property type="entry name" value="Bxb1_TTP-like"/>
</dbReference>
<keyword evidence="2" id="KW-1185">Reference proteome</keyword>
<evidence type="ECO:0000313" key="1">
    <source>
        <dbReference type="EMBL" id="AWY04849.1"/>
    </source>
</evidence>
<reference evidence="2" key="1">
    <citation type="submission" date="2018-04" db="EMBL/GenBank/DDBJ databases">
        <authorList>
            <person name="Go L.Y."/>
            <person name="Mitchell J.A."/>
        </authorList>
    </citation>
    <scope>NUCLEOTIDE SEQUENCE [LARGE SCALE GENOMIC DNA]</scope>
</reference>
<dbReference type="Pfam" id="PF25681">
    <property type="entry name" value="Phage_TTP_17"/>
    <property type="match status" value="1"/>
</dbReference>
<sequence length="192" mass="21066">MAGNAKNTAQWAGADVYITRDTSVAAPTDLVSPWAAGWDAVGLLDGEEGFTEEREDETSERFAWGGILVRRSKSKHKRTIRFVALEDNGTTFGLVNPGSDRTSLNGTRRSVVKVPVAGDRFSIGFETRDGNRTKRRVVQTAEVQEVAEIKESETEPTIYDITVIIFPDADGVLYTDIETDPEYVAPVSPETP</sequence>
<dbReference type="EMBL" id="MH271298">
    <property type="protein sequence ID" value="AWY04849.1"/>
    <property type="molecule type" value="Genomic_DNA"/>
</dbReference>
<accession>A0A2Z4Q4M4</accession>
<organism evidence="1 2">
    <name type="scientific">Microbacterium phage Floof</name>
    <dbReference type="NCBI Taxonomy" id="2201433"/>
    <lineage>
        <taxon>Viruses</taxon>
        <taxon>Duplodnaviria</taxon>
        <taxon>Heunggongvirae</taxon>
        <taxon>Uroviricota</taxon>
        <taxon>Caudoviricetes</taxon>
        <taxon>Casidaviridae</taxon>
        <taxon>Percivalvirus</taxon>
        <taxon>Percivalvirus floof</taxon>
    </lineage>
</organism>
<name>A0A2Z4Q4M4_9CAUD</name>
<evidence type="ECO:0000313" key="2">
    <source>
        <dbReference type="Proteomes" id="UP000251585"/>
    </source>
</evidence>
<proteinExistence type="predicted"/>